<dbReference type="Proteomes" id="UP001219037">
    <property type="component" value="Chromosome"/>
</dbReference>
<accession>A0ABY8H797</accession>
<keyword evidence="8" id="KW-1185">Reference proteome</keyword>
<keyword evidence="5" id="KW-0564">Palmitate</keyword>
<dbReference type="RefSeq" id="WP_278158258.1">
    <property type="nucleotide sequence ID" value="NZ_CP121252.1"/>
</dbReference>
<evidence type="ECO:0000256" key="4">
    <source>
        <dbReference type="ARBA" id="ARBA00023136"/>
    </source>
</evidence>
<dbReference type="Pfam" id="PF03180">
    <property type="entry name" value="Lipoprotein_9"/>
    <property type="match status" value="1"/>
</dbReference>
<gene>
    <name evidence="7" type="ORF">P8192_02560</name>
</gene>
<dbReference type="PANTHER" id="PTHR30429">
    <property type="entry name" value="D-METHIONINE-BINDING LIPOPROTEIN METQ"/>
    <property type="match status" value="1"/>
</dbReference>
<protein>
    <submittedName>
        <fullName evidence="7">MetQ/NlpA family ABC transporter substrate-binding protein</fullName>
    </submittedName>
</protein>
<reference evidence="7 8" key="1">
    <citation type="submission" date="2023-04" db="EMBL/GenBank/DDBJ databases">
        <title>Funneling lignin-derived compounds into biodiesel using alkali-halophilic Citricoccus sp. P2.</title>
        <authorList>
            <person name="Luo C.-B."/>
        </authorList>
    </citation>
    <scope>NUCLEOTIDE SEQUENCE [LARGE SCALE GENOMIC DNA]</scope>
    <source>
        <strain evidence="7 8">P2</strain>
    </source>
</reference>
<evidence type="ECO:0000256" key="3">
    <source>
        <dbReference type="ARBA" id="ARBA00022729"/>
    </source>
</evidence>
<dbReference type="SUPFAM" id="SSF53850">
    <property type="entry name" value="Periplasmic binding protein-like II"/>
    <property type="match status" value="1"/>
</dbReference>
<dbReference type="PANTHER" id="PTHR30429:SF0">
    <property type="entry name" value="METHIONINE-BINDING LIPOPROTEIN METQ"/>
    <property type="match status" value="1"/>
</dbReference>
<sequence length="305" mass="33040">MSSSPISAAPSRRARGLSTVGLSLVAGLALTSCGLANAGSSVDEDQTISMILTESAPYQEPTEIVKEKLEEQGWTLETTYVTDIIQPNQAVSNGEYDVNYFQHLAYLNQFNQDNGTAVEPIFSVFYARAGVFSLTVDTLEDLPDGAQVSVPVDTSNNGRALALLADAGVIEVDESKQPTELSQRDITANPKNLEFIEVDQQSLAQTLPDVDAAFGFVRLVAEAGYDTEDTALVLESDPAVELPFTNGIAAQPEFRDTEAARVLQEAYQSPEIAEWFADYQGGVLDYTDQITIENSAQTWSDYTAE</sequence>
<comment type="similarity">
    <text evidence="2">Belongs to the NlpA lipoprotein family.</text>
</comment>
<evidence type="ECO:0000256" key="2">
    <source>
        <dbReference type="ARBA" id="ARBA00008973"/>
    </source>
</evidence>
<dbReference type="InterPro" id="IPR004872">
    <property type="entry name" value="Lipoprotein_NlpA"/>
</dbReference>
<organism evidence="7 8">
    <name type="scientific">Citricoccus muralis</name>
    <dbReference type="NCBI Taxonomy" id="169134"/>
    <lineage>
        <taxon>Bacteria</taxon>
        <taxon>Bacillati</taxon>
        <taxon>Actinomycetota</taxon>
        <taxon>Actinomycetes</taxon>
        <taxon>Micrococcales</taxon>
        <taxon>Micrococcaceae</taxon>
        <taxon>Citricoccus</taxon>
    </lineage>
</organism>
<evidence type="ECO:0000313" key="8">
    <source>
        <dbReference type="Proteomes" id="UP001219037"/>
    </source>
</evidence>
<keyword evidence="3" id="KW-0732">Signal</keyword>
<dbReference type="EMBL" id="CP121252">
    <property type="protein sequence ID" value="WFP17025.1"/>
    <property type="molecule type" value="Genomic_DNA"/>
</dbReference>
<keyword evidence="4" id="KW-0472">Membrane</keyword>
<evidence type="ECO:0000313" key="7">
    <source>
        <dbReference type="EMBL" id="WFP17025.1"/>
    </source>
</evidence>
<name>A0ABY8H797_9MICC</name>
<comment type="subcellular location">
    <subcellularLocation>
        <location evidence="1">Membrane</location>
        <topology evidence="1">Lipid-anchor</topology>
    </subcellularLocation>
</comment>
<evidence type="ECO:0000256" key="6">
    <source>
        <dbReference type="ARBA" id="ARBA00023288"/>
    </source>
</evidence>
<evidence type="ECO:0000256" key="5">
    <source>
        <dbReference type="ARBA" id="ARBA00023139"/>
    </source>
</evidence>
<proteinExistence type="inferred from homology"/>
<keyword evidence="6" id="KW-0449">Lipoprotein</keyword>
<dbReference type="Gene3D" id="3.40.190.10">
    <property type="entry name" value="Periplasmic binding protein-like II"/>
    <property type="match status" value="2"/>
</dbReference>
<evidence type="ECO:0000256" key="1">
    <source>
        <dbReference type="ARBA" id="ARBA00004635"/>
    </source>
</evidence>